<protein>
    <submittedName>
        <fullName evidence="5">Uncharacterized protein LOC111101390 isoform X1</fullName>
    </submittedName>
</protein>
<dbReference type="OrthoDB" id="6149673at2759"/>
<keyword evidence="2" id="KW-0812">Transmembrane</keyword>
<dbReference type="KEGG" id="cvn:111101390"/>
<dbReference type="GeneID" id="111101390"/>
<keyword evidence="2" id="KW-0472">Membrane</keyword>
<feature type="signal peptide" evidence="3">
    <location>
        <begin position="1"/>
        <end position="21"/>
    </location>
</feature>
<dbReference type="AlphaFoldDB" id="A0A8B8AHT8"/>
<evidence type="ECO:0000313" key="4">
    <source>
        <dbReference type="Proteomes" id="UP000694844"/>
    </source>
</evidence>
<feature type="compositionally biased region" description="Pro residues" evidence="1">
    <location>
        <begin position="134"/>
        <end position="148"/>
    </location>
</feature>
<dbReference type="RefSeq" id="XP_022289569.1">
    <property type="nucleotide sequence ID" value="XM_022433861.1"/>
</dbReference>
<reference evidence="5" key="1">
    <citation type="submission" date="2025-08" db="UniProtKB">
        <authorList>
            <consortium name="RefSeq"/>
        </authorList>
    </citation>
    <scope>IDENTIFICATION</scope>
    <source>
        <tissue evidence="5">Whole sample</tissue>
    </source>
</reference>
<organism evidence="4 5">
    <name type="scientific">Crassostrea virginica</name>
    <name type="common">Eastern oyster</name>
    <dbReference type="NCBI Taxonomy" id="6565"/>
    <lineage>
        <taxon>Eukaryota</taxon>
        <taxon>Metazoa</taxon>
        <taxon>Spiralia</taxon>
        <taxon>Lophotrochozoa</taxon>
        <taxon>Mollusca</taxon>
        <taxon>Bivalvia</taxon>
        <taxon>Autobranchia</taxon>
        <taxon>Pteriomorphia</taxon>
        <taxon>Ostreida</taxon>
        <taxon>Ostreoidea</taxon>
        <taxon>Ostreidae</taxon>
        <taxon>Crassostrea</taxon>
    </lineage>
</organism>
<accession>A0A8B8AHT8</accession>
<feature type="chain" id="PRO_5034690705" evidence="3">
    <location>
        <begin position="22"/>
        <end position="168"/>
    </location>
</feature>
<keyword evidence="2" id="KW-1133">Transmembrane helix</keyword>
<feature type="region of interest" description="Disordered" evidence="1">
    <location>
        <begin position="120"/>
        <end position="168"/>
    </location>
</feature>
<keyword evidence="3" id="KW-0732">Signal</keyword>
<evidence type="ECO:0000256" key="2">
    <source>
        <dbReference type="SAM" id="Phobius"/>
    </source>
</evidence>
<feature type="transmembrane region" description="Helical" evidence="2">
    <location>
        <begin position="60"/>
        <end position="84"/>
    </location>
</feature>
<proteinExistence type="predicted"/>
<keyword evidence="4" id="KW-1185">Reference proteome</keyword>
<dbReference type="Proteomes" id="UP000694844">
    <property type="component" value="Chromosome 6"/>
</dbReference>
<gene>
    <name evidence="5" type="primary">LOC111101390</name>
</gene>
<sequence>MERLFLSLLLLVVSVTEYGHADYCLTYYSNNINTYYMYCADGCCGYAHDRKCCVKINSGAIAGGVLGGLTAIAIIAGIIVYCYISKKKKKKEEEEMDEGFEFNINPNQAYMGYGLPPAGEPEPGYLNRGFPGAPMGPPPAYDHPPPAPIGAGAHGGPADFSPAPTEPI</sequence>
<evidence type="ECO:0000256" key="1">
    <source>
        <dbReference type="SAM" id="MobiDB-lite"/>
    </source>
</evidence>
<name>A0A8B8AHT8_CRAVI</name>
<evidence type="ECO:0000313" key="5">
    <source>
        <dbReference type="RefSeq" id="XP_022289569.1"/>
    </source>
</evidence>
<evidence type="ECO:0000256" key="3">
    <source>
        <dbReference type="SAM" id="SignalP"/>
    </source>
</evidence>